<organism evidence="1 2">
    <name type="scientific">Robiginitalea marina</name>
    <dbReference type="NCBI Taxonomy" id="2954105"/>
    <lineage>
        <taxon>Bacteria</taxon>
        <taxon>Pseudomonadati</taxon>
        <taxon>Bacteroidota</taxon>
        <taxon>Flavobacteriia</taxon>
        <taxon>Flavobacteriales</taxon>
        <taxon>Flavobacteriaceae</taxon>
        <taxon>Robiginitalea</taxon>
    </lineage>
</organism>
<name>A0ABT1AU86_9FLAO</name>
<accession>A0ABT1AU86</accession>
<evidence type="ECO:0000313" key="1">
    <source>
        <dbReference type="EMBL" id="MCO5723512.1"/>
    </source>
</evidence>
<dbReference type="Pfam" id="PF14059">
    <property type="entry name" value="DUF4251"/>
    <property type="match status" value="1"/>
</dbReference>
<dbReference type="RefSeq" id="WP_252739887.1">
    <property type="nucleotide sequence ID" value="NZ_JAMXIB010000001.1"/>
</dbReference>
<evidence type="ECO:0000313" key="2">
    <source>
        <dbReference type="Proteomes" id="UP001206312"/>
    </source>
</evidence>
<comment type="caution">
    <text evidence="1">The sequence shown here is derived from an EMBL/GenBank/DDBJ whole genome shotgun (WGS) entry which is preliminary data.</text>
</comment>
<dbReference type="InterPro" id="IPR025347">
    <property type="entry name" value="DUF4251"/>
</dbReference>
<keyword evidence="2" id="KW-1185">Reference proteome</keyword>
<dbReference type="Proteomes" id="UP001206312">
    <property type="component" value="Unassembled WGS sequence"/>
</dbReference>
<gene>
    <name evidence="1" type="ORF">NG653_01505</name>
</gene>
<protein>
    <submittedName>
        <fullName evidence="1">DUF4251 domain-containing protein</fullName>
    </submittedName>
</protein>
<sequence length="188" mass="21151">MPHLNISRFFPVGVLILGISFLTSCKSTVTPLTASEWAELDKLVEDRNFSMEARWAEPTPDNSLNQMANAGLLPPGSSPSRINLEGNANYFRMKGDSVEVQLPFWGERQVIQTYGGAEGITYRGPAEDLEVVKNESQSRYDMNFTLPNKSERLQCNLKIFKGYRALLTVNSTQRNSIRYEGTIIPNQE</sequence>
<dbReference type="Gene3D" id="2.40.128.410">
    <property type="match status" value="1"/>
</dbReference>
<dbReference type="EMBL" id="JAMXIB010000001">
    <property type="protein sequence ID" value="MCO5723512.1"/>
    <property type="molecule type" value="Genomic_DNA"/>
</dbReference>
<reference evidence="1 2" key="1">
    <citation type="submission" date="2022-06" db="EMBL/GenBank/DDBJ databases">
        <authorList>
            <person name="Xuan X."/>
        </authorList>
    </citation>
    <scope>NUCLEOTIDE SEQUENCE [LARGE SCALE GENOMIC DNA]</scope>
    <source>
        <strain evidence="1 2">2V75</strain>
    </source>
</reference>
<proteinExistence type="predicted"/>